<evidence type="ECO:0000259" key="3">
    <source>
        <dbReference type="Pfam" id="PF13098"/>
    </source>
</evidence>
<accession>A0A0A1YEA6</accession>
<dbReference type="OrthoDB" id="5298214at2"/>
<name>A0A0A1YEA6_9PSED</name>
<dbReference type="AlphaFoldDB" id="A0A0A1YEA6"/>
<dbReference type="NCBIfam" id="NF008657">
    <property type="entry name" value="PRK11657.1"/>
    <property type="match status" value="1"/>
</dbReference>
<keyword evidence="1" id="KW-0574">Periplasm</keyword>
<keyword evidence="5" id="KW-1185">Reference proteome</keyword>
<feature type="domain" description="Thioredoxin-like fold" evidence="3">
    <location>
        <begin position="120"/>
        <end position="251"/>
    </location>
</feature>
<dbReference type="EMBL" id="AWSQ01000008">
    <property type="protein sequence ID" value="KFX68110.1"/>
    <property type="molecule type" value="Genomic_DNA"/>
</dbReference>
<dbReference type="STRING" id="1395571.TMS3_0120410"/>
<comment type="caution">
    <text evidence="4">The sequence shown here is derived from an EMBL/GenBank/DDBJ whole genome shotgun (WGS) entry which is preliminary data.</text>
</comment>
<evidence type="ECO:0000256" key="1">
    <source>
        <dbReference type="RuleBase" id="RU364038"/>
    </source>
</evidence>
<comment type="subcellular location">
    <subcellularLocation>
        <location evidence="1">Periplasm</location>
    </subcellularLocation>
</comment>
<comment type="similarity">
    <text evidence="1">Belongs to the thioredoxin family. DsbC subfamily.</text>
</comment>
<proteinExistence type="inferred from homology"/>
<organism evidence="4 5">
    <name type="scientific">Pseudomonas taeanensis MS-3</name>
    <dbReference type="NCBI Taxonomy" id="1395571"/>
    <lineage>
        <taxon>Bacteria</taxon>
        <taxon>Pseudomonadati</taxon>
        <taxon>Pseudomonadota</taxon>
        <taxon>Gammaproteobacteria</taxon>
        <taxon>Pseudomonadales</taxon>
        <taxon>Pseudomonadaceae</taxon>
        <taxon>Pseudomonas</taxon>
    </lineage>
</organism>
<dbReference type="InterPro" id="IPR051470">
    <property type="entry name" value="Thiol:disulfide_interchange"/>
</dbReference>
<dbReference type="Gene3D" id="3.40.30.10">
    <property type="entry name" value="Glutaredoxin"/>
    <property type="match status" value="1"/>
</dbReference>
<evidence type="ECO:0000256" key="2">
    <source>
        <dbReference type="SAM" id="MobiDB-lite"/>
    </source>
</evidence>
<dbReference type="InterPro" id="IPR012336">
    <property type="entry name" value="Thioredoxin-like_fold"/>
</dbReference>
<evidence type="ECO:0000313" key="4">
    <source>
        <dbReference type="EMBL" id="KFX68110.1"/>
    </source>
</evidence>
<dbReference type="Proteomes" id="UP000030063">
    <property type="component" value="Unassembled WGS sequence"/>
</dbReference>
<sequence length="259" mass="27808">MNLVRPISLFFSSIALLPAPLALAQTLPPAIQAIEARGAKVVGSFDAPGGLQGYAARYNGEGMALYLTPDGDHVLIGSLLDASGEDLTRAPLEKLVYEPLGKEMWQGLESSTWIQDGAAEAPRTVYMFSDPNCPFCNMFWKQARPWVDAGDVQLRHVMVGMLRADSAGKAAALLVAKDPQAALNAHEAAGKASKLEPVERISPKVNEQLEANLTLMGEMGASATPAIYYLDDEGRLQQQHGAPRPDSLKQIMGPLSAKR</sequence>
<dbReference type="PANTHER" id="PTHR35272:SF4">
    <property type="entry name" value="THIOL:DISULFIDE INTERCHANGE PROTEIN DSBG"/>
    <property type="match status" value="1"/>
</dbReference>
<reference evidence="4 5" key="1">
    <citation type="journal article" date="2014" name="Genome Announc.">
        <title>Draft Genome Sequence of Petroleum Oil-Degrading Marine Bacterium Pseudomonas taeanensis Strain MS-3, Isolated from a Crude Oil-Contaminated Seashore.</title>
        <authorList>
            <person name="Lee S.Y."/>
            <person name="Kim S.H."/>
            <person name="Lee D.G."/>
            <person name="Shin S."/>
            <person name="Yun S.H."/>
            <person name="Choi C.W."/>
            <person name="Chung Y.H."/>
            <person name="Choi J.S."/>
            <person name="Kahng H.Y."/>
            <person name="Kim S.I."/>
        </authorList>
    </citation>
    <scope>NUCLEOTIDE SEQUENCE [LARGE SCALE GENOMIC DNA]</scope>
    <source>
        <strain evidence="4 5">MS-3</strain>
    </source>
</reference>
<dbReference type="GO" id="GO:0042597">
    <property type="term" value="C:periplasmic space"/>
    <property type="evidence" value="ECO:0007669"/>
    <property type="project" value="UniProtKB-SubCell"/>
</dbReference>
<dbReference type="SUPFAM" id="SSF52833">
    <property type="entry name" value="Thioredoxin-like"/>
    <property type="match status" value="1"/>
</dbReference>
<keyword evidence="1" id="KW-0732">Signal</keyword>
<dbReference type="PANTHER" id="PTHR35272">
    <property type="entry name" value="THIOL:DISULFIDE INTERCHANGE PROTEIN DSBC-RELATED"/>
    <property type="match status" value="1"/>
</dbReference>
<dbReference type="InterPro" id="IPR036249">
    <property type="entry name" value="Thioredoxin-like_sf"/>
</dbReference>
<dbReference type="CDD" id="cd03020">
    <property type="entry name" value="DsbA_DsbC_DsbG"/>
    <property type="match status" value="1"/>
</dbReference>
<evidence type="ECO:0000313" key="5">
    <source>
        <dbReference type="Proteomes" id="UP000030063"/>
    </source>
</evidence>
<protein>
    <recommendedName>
        <fullName evidence="1">Thiol:disulfide interchange protein</fullName>
    </recommendedName>
</protein>
<gene>
    <name evidence="4" type="ORF">TMS3_0120410</name>
</gene>
<dbReference type="Pfam" id="PF13098">
    <property type="entry name" value="Thioredoxin_2"/>
    <property type="match status" value="1"/>
</dbReference>
<dbReference type="InterPro" id="IPR033954">
    <property type="entry name" value="DiS-bond_Isoase_DsbC/G"/>
</dbReference>
<dbReference type="SUPFAM" id="SSF54423">
    <property type="entry name" value="DsbC/DsbG N-terminal domain-like"/>
    <property type="match status" value="1"/>
</dbReference>
<dbReference type="eggNOG" id="COG1651">
    <property type="taxonomic scope" value="Bacteria"/>
</dbReference>
<feature type="chain" id="PRO_5010007388" description="Thiol:disulfide interchange protein" evidence="1">
    <location>
        <begin position="25"/>
        <end position="259"/>
    </location>
</feature>
<comment type="function">
    <text evidence="1">Required for disulfide bond formation in some periplasmic proteins. Acts by transferring its disulfide bond to other proteins and is reduced in the process.</text>
</comment>
<dbReference type="RefSeq" id="WP_025167048.1">
    <property type="nucleotide sequence ID" value="NZ_AWSQ01000008.1"/>
</dbReference>
<feature type="signal peptide" evidence="1">
    <location>
        <begin position="1"/>
        <end position="24"/>
    </location>
</feature>
<feature type="region of interest" description="Disordered" evidence="2">
    <location>
        <begin position="234"/>
        <end position="259"/>
    </location>
</feature>
<dbReference type="InterPro" id="IPR009094">
    <property type="entry name" value="DiS-bond_isomerase_DsbC/G_N_sf"/>
</dbReference>
<keyword evidence="1" id="KW-0676">Redox-active center</keyword>
<dbReference type="Gene3D" id="3.10.450.70">
    <property type="entry name" value="Disulphide bond isomerase, DsbC/G, N-terminal"/>
    <property type="match status" value="1"/>
</dbReference>